<feature type="compositionally biased region" description="Low complexity" evidence="1">
    <location>
        <begin position="554"/>
        <end position="563"/>
    </location>
</feature>
<reference evidence="3 4" key="1">
    <citation type="submission" date="2021-10" db="EMBL/GenBank/DDBJ databases">
        <title>Streptomyces gossypii sp. nov., isolated from soil collected from cotton field.</title>
        <authorList>
            <person name="Ge X."/>
            <person name="Chen X."/>
            <person name="Liu W."/>
        </authorList>
    </citation>
    <scope>NUCLEOTIDE SEQUENCE [LARGE SCALE GENOMIC DNA]</scope>
    <source>
        <strain evidence="3 4">N2-109</strain>
    </source>
</reference>
<keyword evidence="4" id="KW-1185">Reference proteome</keyword>
<feature type="compositionally biased region" description="Basic and acidic residues" evidence="1">
    <location>
        <begin position="349"/>
        <end position="365"/>
    </location>
</feature>
<dbReference type="Pfam" id="PF19190">
    <property type="entry name" value="BACON_2"/>
    <property type="match status" value="1"/>
</dbReference>
<gene>
    <name evidence="3" type="ORF">LHJ74_09085</name>
</gene>
<evidence type="ECO:0000256" key="1">
    <source>
        <dbReference type="SAM" id="MobiDB-lite"/>
    </source>
</evidence>
<dbReference type="InterPro" id="IPR024361">
    <property type="entry name" value="BACON"/>
</dbReference>
<name>A0ABT2JQ97_9ACTN</name>
<feature type="compositionally biased region" description="Basic and acidic residues" evidence="1">
    <location>
        <begin position="1"/>
        <end position="10"/>
    </location>
</feature>
<dbReference type="EMBL" id="JAJAGO010000003">
    <property type="protein sequence ID" value="MCT2590063.1"/>
    <property type="molecule type" value="Genomic_DNA"/>
</dbReference>
<evidence type="ECO:0000313" key="4">
    <source>
        <dbReference type="Proteomes" id="UP001156389"/>
    </source>
</evidence>
<dbReference type="RefSeq" id="WP_260217338.1">
    <property type="nucleotide sequence ID" value="NZ_JAJAGO010000003.1"/>
</dbReference>
<protein>
    <recommendedName>
        <fullName evidence="2">BACON domain-containing protein</fullName>
    </recommendedName>
</protein>
<feature type="region of interest" description="Disordered" evidence="1">
    <location>
        <begin position="478"/>
        <end position="563"/>
    </location>
</feature>
<evidence type="ECO:0000313" key="3">
    <source>
        <dbReference type="EMBL" id="MCT2590063.1"/>
    </source>
</evidence>
<feature type="region of interest" description="Disordered" evidence="1">
    <location>
        <begin position="1"/>
        <end position="29"/>
    </location>
</feature>
<organism evidence="3 4">
    <name type="scientific">Streptomyces gossypii</name>
    <dbReference type="NCBI Taxonomy" id="2883101"/>
    <lineage>
        <taxon>Bacteria</taxon>
        <taxon>Bacillati</taxon>
        <taxon>Actinomycetota</taxon>
        <taxon>Actinomycetes</taxon>
        <taxon>Kitasatosporales</taxon>
        <taxon>Streptomycetaceae</taxon>
        <taxon>Streptomyces</taxon>
    </lineage>
</organism>
<feature type="domain" description="BACON" evidence="2">
    <location>
        <begin position="403"/>
        <end position="460"/>
    </location>
</feature>
<comment type="caution">
    <text evidence="3">The sequence shown here is derived from an EMBL/GenBank/DDBJ whole genome shotgun (WGS) entry which is preliminary data.</text>
</comment>
<dbReference type="Proteomes" id="UP001156389">
    <property type="component" value="Unassembled WGS sequence"/>
</dbReference>
<feature type="region of interest" description="Disordered" evidence="1">
    <location>
        <begin position="331"/>
        <end position="396"/>
    </location>
</feature>
<proteinExistence type="predicted"/>
<evidence type="ECO:0000259" key="2">
    <source>
        <dbReference type="Pfam" id="PF19190"/>
    </source>
</evidence>
<feature type="compositionally biased region" description="Basic residues" evidence="1">
    <location>
        <begin position="14"/>
        <end position="26"/>
    </location>
</feature>
<sequence>MKSSRREHPTHTTGAHRAHPVRRSSHAQRSERYGPYLDGLFTYCLSVMCEHDAATAALGEALAVAERQLDRGRAPSAQARRRPWFYALTRWACLRRLAARSAADGGRTGTAAPQLSAAATHQRRRELAALAWPEAAGTAPDQREALELAVRHGLPVSEVAAVLSLSTEAAGELLTSAACEVERTRAALAVVESGGCQAVARLAGDDRLLLGTALRRELVRHVDDCAECRRVAERAMAGISWPGTAPGGAAPLAVLQAPRPAVHAAQRAAQRARCVHNPRFDRDGFPVELKDRAARRDRLRSRAVTTTVVATVVAAPVLALWAAYRGAPVTGEGHEASTISATDRDDDGLDGRPYENAGRADREQGNRYGPRTDGVSVAVENPDGSAGGDRSGSGRLDVRARHIGNGAVITLTATGRSAVRWSASTDAGWVSLSHTSGTLRPGASVSLTAFVDKAAEPSGAWAARLRIAPSGAVITLEGHGEAAPAPGDPPPPGSQAPAEPDPPPASDPDPDPGPGNPGGPEDPGPSAEPTPSPDPTPSPSEPPPSEPEDPEPPTGSEPTSSSA</sequence>
<accession>A0ABT2JQ97</accession>
<feature type="compositionally biased region" description="Pro residues" evidence="1">
    <location>
        <begin position="486"/>
        <end position="545"/>
    </location>
</feature>